<reference evidence="3 4" key="1">
    <citation type="submission" date="2019-03" db="EMBL/GenBank/DDBJ databases">
        <title>First draft genome of Liparis tanakae, snailfish: a comprehensive survey of snailfish specific genes.</title>
        <authorList>
            <person name="Kim W."/>
            <person name="Song I."/>
            <person name="Jeong J.-H."/>
            <person name="Kim D."/>
            <person name="Kim S."/>
            <person name="Ryu S."/>
            <person name="Song J.Y."/>
            <person name="Lee S.K."/>
        </authorList>
    </citation>
    <scope>NUCLEOTIDE SEQUENCE [LARGE SCALE GENOMIC DNA]</scope>
    <source>
        <tissue evidence="3">Muscle</tissue>
    </source>
</reference>
<feature type="region of interest" description="Disordered" evidence="1">
    <location>
        <begin position="162"/>
        <end position="191"/>
    </location>
</feature>
<keyword evidence="4" id="KW-1185">Reference proteome</keyword>
<evidence type="ECO:0000256" key="2">
    <source>
        <dbReference type="SAM" id="SignalP"/>
    </source>
</evidence>
<accession>A0A4Z2JHH2</accession>
<dbReference type="OrthoDB" id="9948513at2759"/>
<sequence length="227" mass="23249">MISGKERNYAVLSFCVVLLRLLARVAPLPVDLELVIGPFGAVGVGASGGFADDESRPPAREASPPSASADVNGESSPLSSLSELLLLGGGGGVADETQGDFAIFLALPPTAGDSPSHLPAASLLARAAATAAATSCFLAGRMSTSMSSRLCQPPSVFPRHVPSLASSADAPMTSTGSSSAPPPLSAPPPFWTSLEAESSSFTSLEFWLVCNKDGFHLGEEECEEEEE</sequence>
<feature type="region of interest" description="Disordered" evidence="1">
    <location>
        <begin position="50"/>
        <end position="75"/>
    </location>
</feature>
<comment type="caution">
    <text evidence="3">The sequence shown here is derived from an EMBL/GenBank/DDBJ whole genome shotgun (WGS) entry which is preliminary data.</text>
</comment>
<dbReference type="Proteomes" id="UP000314294">
    <property type="component" value="Unassembled WGS sequence"/>
</dbReference>
<dbReference type="AlphaFoldDB" id="A0A4Z2JHH2"/>
<feature type="chain" id="PRO_5021500219" description="Secreted protein" evidence="2">
    <location>
        <begin position="28"/>
        <end position="227"/>
    </location>
</feature>
<feature type="compositionally biased region" description="Low complexity" evidence="1">
    <location>
        <begin position="60"/>
        <end position="75"/>
    </location>
</feature>
<gene>
    <name evidence="3" type="ORF">EYF80_000386</name>
</gene>
<protein>
    <recommendedName>
        <fullName evidence="5">Secreted protein</fullName>
    </recommendedName>
</protein>
<feature type="signal peptide" evidence="2">
    <location>
        <begin position="1"/>
        <end position="27"/>
    </location>
</feature>
<keyword evidence="2" id="KW-0732">Signal</keyword>
<evidence type="ECO:0000313" key="3">
    <source>
        <dbReference type="EMBL" id="TNN89098.1"/>
    </source>
</evidence>
<feature type="compositionally biased region" description="Pro residues" evidence="1">
    <location>
        <begin position="180"/>
        <end position="190"/>
    </location>
</feature>
<feature type="compositionally biased region" description="Low complexity" evidence="1">
    <location>
        <begin position="170"/>
        <end position="179"/>
    </location>
</feature>
<name>A0A4Z2JHH2_9TELE</name>
<proteinExistence type="predicted"/>
<organism evidence="3 4">
    <name type="scientific">Liparis tanakae</name>
    <name type="common">Tanaka's snailfish</name>
    <dbReference type="NCBI Taxonomy" id="230148"/>
    <lineage>
        <taxon>Eukaryota</taxon>
        <taxon>Metazoa</taxon>
        <taxon>Chordata</taxon>
        <taxon>Craniata</taxon>
        <taxon>Vertebrata</taxon>
        <taxon>Euteleostomi</taxon>
        <taxon>Actinopterygii</taxon>
        <taxon>Neopterygii</taxon>
        <taxon>Teleostei</taxon>
        <taxon>Neoteleostei</taxon>
        <taxon>Acanthomorphata</taxon>
        <taxon>Eupercaria</taxon>
        <taxon>Perciformes</taxon>
        <taxon>Cottioidei</taxon>
        <taxon>Cottales</taxon>
        <taxon>Liparidae</taxon>
        <taxon>Liparis</taxon>
    </lineage>
</organism>
<evidence type="ECO:0000313" key="4">
    <source>
        <dbReference type="Proteomes" id="UP000314294"/>
    </source>
</evidence>
<evidence type="ECO:0008006" key="5">
    <source>
        <dbReference type="Google" id="ProtNLM"/>
    </source>
</evidence>
<evidence type="ECO:0000256" key="1">
    <source>
        <dbReference type="SAM" id="MobiDB-lite"/>
    </source>
</evidence>
<dbReference type="EMBL" id="SRLO01000002">
    <property type="protein sequence ID" value="TNN89098.1"/>
    <property type="molecule type" value="Genomic_DNA"/>
</dbReference>